<dbReference type="Proteomes" id="UP000231162">
    <property type="component" value="Unassembled WGS sequence"/>
</dbReference>
<evidence type="ECO:0000313" key="4">
    <source>
        <dbReference type="Proteomes" id="UP000231162"/>
    </source>
</evidence>
<gene>
    <name evidence="3" type="ORF">COT79_02285</name>
</gene>
<dbReference type="Gene3D" id="2.70.70.10">
    <property type="entry name" value="Glucose Permease (Domain IIA)"/>
    <property type="match status" value="1"/>
</dbReference>
<name>A0A2M6R8Q2_9BACT</name>
<evidence type="ECO:0000256" key="1">
    <source>
        <dbReference type="SAM" id="MobiDB-lite"/>
    </source>
</evidence>
<feature type="compositionally biased region" description="Basic and acidic residues" evidence="1">
    <location>
        <begin position="190"/>
        <end position="199"/>
    </location>
</feature>
<evidence type="ECO:0000313" key="3">
    <source>
        <dbReference type="EMBL" id="PIS06877.1"/>
    </source>
</evidence>
<dbReference type="InterPro" id="IPR011055">
    <property type="entry name" value="Dup_hybrid_motif"/>
</dbReference>
<organism evidence="3 4">
    <name type="scientific">Candidatus Berkelbacteria bacterium CG10_big_fil_rev_8_21_14_0_10_43_14</name>
    <dbReference type="NCBI Taxonomy" id="1974515"/>
    <lineage>
        <taxon>Bacteria</taxon>
        <taxon>Candidatus Berkelbacteria</taxon>
    </lineage>
</organism>
<feature type="domain" description="LysM" evidence="2">
    <location>
        <begin position="122"/>
        <end position="168"/>
    </location>
</feature>
<sequence length="352" mass="37857">MEEATIEKKHDIPVIYKGIHIIKKYTRSGLHVRYDGQTIRHGIVICFLALFVIATNISDARALENVDFIDATPQVAQKIVDSVAPFTPVLNENSTQLAMSLDGSSNTYLEKPDVADTIKNPTSYTVQKGDTLSTIARNYSITVATLLDANGLKATETNSLKSGQTLVIPPYNTSTSLAWIDEVNKQKAIDDQKARETQEKKKKQLALSSGRNLPYRESSTTRQKAADDYSGYDGGGYGFSVPINHNGISRGVGRGHTGIDYRADVGTPVSAARDGKVVEITGGWAGGWGSSVVVDHGGGLKTRYAHLSRPDVSIGDTVSQGSIVGYSGNTGFSTGPHLHFEARVNGSVVQPF</sequence>
<accession>A0A2M6R8Q2</accession>
<proteinExistence type="predicted"/>
<dbReference type="Pfam" id="PF01476">
    <property type="entry name" value="LysM"/>
    <property type="match status" value="1"/>
</dbReference>
<dbReference type="Pfam" id="PF01551">
    <property type="entry name" value="Peptidase_M23"/>
    <property type="match status" value="1"/>
</dbReference>
<protein>
    <recommendedName>
        <fullName evidence="2">LysM domain-containing protein</fullName>
    </recommendedName>
</protein>
<reference evidence="4" key="1">
    <citation type="submission" date="2017-09" db="EMBL/GenBank/DDBJ databases">
        <title>Depth-based differentiation of microbial function through sediment-hosted aquifers and enrichment of novel symbionts in the deep terrestrial subsurface.</title>
        <authorList>
            <person name="Probst A.J."/>
            <person name="Ladd B."/>
            <person name="Jarett J.K."/>
            <person name="Geller-Mcgrath D.E."/>
            <person name="Sieber C.M.K."/>
            <person name="Emerson J.B."/>
            <person name="Anantharaman K."/>
            <person name="Thomas B.C."/>
            <person name="Malmstrom R."/>
            <person name="Stieglmeier M."/>
            <person name="Klingl A."/>
            <person name="Woyke T."/>
            <person name="Ryan C.M."/>
            <person name="Banfield J.F."/>
        </authorList>
    </citation>
    <scope>NUCLEOTIDE SEQUENCE [LARGE SCALE GENOMIC DNA]</scope>
</reference>
<dbReference type="SMART" id="SM00257">
    <property type="entry name" value="LysM"/>
    <property type="match status" value="1"/>
</dbReference>
<dbReference type="CDD" id="cd00118">
    <property type="entry name" value="LysM"/>
    <property type="match status" value="1"/>
</dbReference>
<dbReference type="InterPro" id="IPR018392">
    <property type="entry name" value="LysM"/>
</dbReference>
<dbReference type="EMBL" id="PEZX01000031">
    <property type="protein sequence ID" value="PIS06877.1"/>
    <property type="molecule type" value="Genomic_DNA"/>
</dbReference>
<dbReference type="SUPFAM" id="SSF51261">
    <property type="entry name" value="Duplicated hybrid motif"/>
    <property type="match status" value="1"/>
</dbReference>
<feature type="compositionally biased region" description="Polar residues" evidence="1">
    <location>
        <begin position="206"/>
        <end position="223"/>
    </location>
</feature>
<comment type="caution">
    <text evidence="3">The sequence shown here is derived from an EMBL/GenBank/DDBJ whole genome shotgun (WGS) entry which is preliminary data.</text>
</comment>
<dbReference type="SUPFAM" id="SSF54106">
    <property type="entry name" value="LysM domain"/>
    <property type="match status" value="1"/>
</dbReference>
<dbReference type="PANTHER" id="PTHR21666">
    <property type="entry name" value="PEPTIDASE-RELATED"/>
    <property type="match status" value="1"/>
</dbReference>
<dbReference type="Gene3D" id="3.10.350.10">
    <property type="entry name" value="LysM domain"/>
    <property type="match status" value="1"/>
</dbReference>
<feature type="region of interest" description="Disordered" evidence="1">
    <location>
        <begin position="190"/>
        <end position="227"/>
    </location>
</feature>
<dbReference type="PROSITE" id="PS51782">
    <property type="entry name" value="LYSM"/>
    <property type="match status" value="1"/>
</dbReference>
<dbReference type="InterPro" id="IPR016047">
    <property type="entry name" value="M23ase_b-sheet_dom"/>
</dbReference>
<dbReference type="InterPro" id="IPR036779">
    <property type="entry name" value="LysM_dom_sf"/>
</dbReference>
<dbReference type="InterPro" id="IPR050570">
    <property type="entry name" value="Cell_wall_metabolism_enzyme"/>
</dbReference>
<dbReference type="CDD" id="cd12797">
    <property type="entry name" value="M23_peptidase"/>
    <property type="match status" value="1"/>
</dbReference>
<dbReference type="AlphaFoldDB" id="A0A2M6R8Q2"/>
<dbReference type="PANTHER" id="PTHR21666:SF290">
    <property type="entry name" value="PEPTIDASE M23 DOMAIN PROTEIN"/>
    <property type="match status" value="1"/>
</dbReference>
<dbReference type="GO" id="GO:0004222">
    <property type="term" value="F:metalloendopeptidase activity"/>
    <property type="evidence" value="ECO:0007669"/>
    <property type="project" value="TreeGrafter"/>
</dbReference>
<evidence type="ECO:0000259" key="2">
    <source>
        <dbReference type="PROSITE" id="PS51782"/>
    </source>
</evidence>